<dbReference type="EMBL" id="UINC01126877">
    <property type="protein sequence ID" value="SVD05638.1"/>
    <property type="molecule type" value="Genomic_DNA"/>
</dbReference>
<organism evidence="1">
    <name type="scientific">marine metagenome</name>
    <dbReference type="NCBI Taxonomy" id="408172"/>
    <lineage>
        <taxon>unclassified sequences</taxon>
        <taxon>metagenomes</taxon>
        <taxon>ecological metagenomes</taxon>
    </lineage>
</organism>
<reference evidence="1" key="1">
    <citation type="submission" date="2018-05" db="EMBL/GenBank/DDBJ databases">
        <authorList>
            <person name="Lanie J.A."/>
            <person name="Ng W.-L."/>
            <person name="Kazmierczak K.M."/>
            <person name="Andrzejewski T.M."/>
            <person name="Davidsen T.M."/>
            <person name="Wayne K.J."/>
            <person name="Tettelin H."/>
            <person name="Glass J.I."/>
            <person name="Rusch D."/>
            <person name="Podicherti R."/>
            <person name="Tsui H.-C.T."/>
            <person name="Winkler M.E."/>
        </authorList>
    </citation>
    <scope>NUCLEOTIDE SEQUENCE</scope>
</reference>
<evidence type="ECO:0000313" key="1">
    <source>
        <dbReference type="EMBL" id="SVD05638.1"/>
    </source>
</evidence>
<dbReference type="AlphaFoldDB" id="A0A382S919"/>
<gene>
    <name evidence="1" type="ORF">METZ01_LOCUS358492</name>
</gene>
<sequence>MNQNKLREEMSETPGERFRREYLAIKEKYRKKQES</sequence>
<name>A0A382S919_9ZZZZ</name>
<accession>A0A382S919</accession>
<proteinExistence type="predicted"/>
<protein>
    <submittedName>
        <fullName evidence="1">Uncharacterized protein</fullName>
    </submittedName>
</protein>